<protein>
    <submittedName>
        <fullName evidence="2">Uncharacterized protein</fullName>
    </submittedName>
</protein>
<keyword evidence="1" id="KW-0812">Transmembrane</keyword>
<dbReference type="Proteomes" id="UP000198883">
    <property type="component" value="Unassembled WGS sequence"/>
</dbReference>
<evidence type="ECO:0000313" key="3">
    <source>
        <dbReference type="Proteomes" id="UP000198883"/>
    </source>
</evidence>
<feature type="transmembrane region" description="Helical" evidence="1">
    <location>
        <begin position="31"/>
        <end position="48"/>
    </location>
</feature>
<evidence type="ECO:0000256" key="1">
    <source>
        <dbReference type="SAM" id="Phobius"/>
    </source>
</evidence>
<dbReference type="EMBL" id="FOBN01000020">
    <property type="protein sequence ID" value="SEM48759.1"/>
    <property type="molecule type" value="Genomic_DNA"/>
</dbReference>
<accession>A0A1H7YUD4</accession>
<organism evidence="2 3">
    <name type="scientific">Phocoenobacter skyensis</name>
    <dbReference type="NCBI Taxonomy" id="97481"/>
    <lineage>
        <taxon>Bacteria</taxon>
        <taxon>Pseudomonadati</taxon>
        <taxon>Pseudomonadota</taxon>
        <taxon>Gammaproteobacteria</taxon>
        <taxon>Pasteurellales</taxon>
        <taxon>Pasteurellaceae</taxon>
        <taxon>Phocoenobacter</taxon>
    </lineage>
</organism>
<name>A0A1H7YUD4_9PAST</name>
<feature type="transmembrane region" description="Helical" evidence="1">
    <location>
        <begin position="7"/>
        <end position="25"/>
    </location>
</feature>
<dbReference type="AlphaFoldDB" id="A0A1H7YUD4"/>
<gene>
    <name evidence="2" type="ORF">SAMN05444853_12020</name>
</gene>
<feature type="transmembrane region" description="Helical" evidence="1">
    <location>
        <begin position="69"/>
        <end position="87"/>
    </location>
</feature>
<evidence type="ECO:0000313" key="2">
    <source>
        <dbReference type="EMBL" id="SEM48759.1"/>
    </source>
</evidence>
<sequence length="176" mass="20889">MNKIYKNISIVLTILTAVYMMSMIFLGISLIGFWTDIICLMLLVYFTFKERYKIETGVVKGIVCFINTLYSLIILVYFIGAIMSTFYRNDSFYFIKVDDRLFNAYVYRPFALPPSSDALIISETSLFYPFLERRKWYNRKFINFEVIETDGTGTKEEKLDNLKRYIQYKIKNENTD</sequence>
<dbReference type="STRING" id="97481.SAMN05444853_12020"/>
<keyword evidence="1" id="KW-1133">Transmembrane helix</keyword>
<keyword evidence="1" id="KW-0472">Membrane</keyword>
<proteinExistence type="predicted"/>
<reference evidence="3" key="1">
    <citation type="submission" date="2016-10" db="EMBL/GenBank/DDBJ databases">
        <authorList>
            <person name="Varghese N."/>
            <person name="Submissions S."/>
        </authorList>
    </citation>
    <scope>NUCLEOTIDE SEQUENCE [LARGE SCALE GENOMIC DNA]</scope>
    <source>
        <strain evidence="3">DSM 24204</strain>
    </source>
</reference>